<sequence>MSRTTIYNGTPTISVIDNRGLSIRTLEYNRNMGGDPVDEYITWNAHTLLGTLDCSMDPRLFSQLQNNSNIPPNMKYLTSLTGDVVHATSGDAGKKVQFFDIEGRLIWYKDANCTQTTMEYDLHGRLTIIWEKKKGTDSPICRDRLLYGENELKAKANNLCGQLVKHYDTAGLSQTNAFSLGGRPLNQSRQLLKNIDQSSNWNTDSESMWCDLLERETYDTNWEYDAQGNRITQIDAKGNLETVTYNIVGQPKVFSLTLKGQPTQDIVKRTEYNAAGQIQKTEYDNGIVTEYTYEESTQRLIRKNFFRERSVREREVLQDNHYEYDPVGNIISISDKVDSVHFFRNQIIKPKRQYTYDALYQLTFSTGRESDAHRQYQSSRLFLSPSSLDNSRYANYSERYKYDRAGNLIQISHHGVNHYTTNMLIDTTSNRGIWQRGEELPDISASFDRAGNQKNLHPGIPLEWNTSNQLSRVNMVVRNKAENDWEGYLYDNSGMRIVKQCIRKRQDIMQTDTTVYLPGLELRTRQIGDTVTESLQVVTAGQVRVLHWENNTEPEGIPNNQYRYSIQDHLGSNSFELDIQGKIISKEEYYPYGGTAVWTARTKVEADYKTVRYSGKELDATGLYYYGQRYYMPWLGRWLNADPAGTIDGLNLYRMVRNNPVNLVDPDGNAPTSKDFRVNHGDLLYGLGPSRVPYVVQLFPEFKRDAYANPIIIDQYNDEIIRQVQKKNVYHRDERIYARNILVPNDLEHHVIGGERGSFHLWENYFKVGENNVKFHVPSIYKEISGKYKEADYHYYQKVQGKWQPALIWKRGSKLGLEIAAVAGETGPHIHFVLDGLNIESVVSKSGEYGKSITASELRYVYRNKERLAGRLNFYKNMEKVGSPWETSPDLWRQYTPTHRLKQRPNLEQQRKNQLTSTTSRVNKVPKEFAWMLQ</sequence>
<evidence type="ECO:0000313" key="2">
    <source>
        <dbReference type="Proteomes" id="UP000226257"/>
    </source>
</evidence>
<dbReference type="NCBIfam" id="TIGR03696">
    <property type="entry name" value="Rhs_assc_core"/>
    <property type="match status" value="1"/>
</dbReference>
<dbReference type="RefSeq" id="WP_098660211.1">
    <property type="nucleotide sequence ID" value="NZ_NVDQ01000043.1"/>
</dbReference>
<dbReference type="PANTHER" id="PTHR32305">
    <property type="match status" value="1"/>
</dbReference>
<name>A0A9X7G550_BACCE</name>
<gene>
    <name evidence="1" type="ORF">COK98_28445</name>
</gene>
<reference evidence="1 2" key="1">
    <citation type="submission" date="2017-09" db="EMBL/GenBank/DDBJ databases">
        <title>Large-scale bioinformatics analysis of Bacillus genomes uncovers conserved roles of natural products in bacterial physiology.</title>
        <authorList>
            <consortium name="Agbiome Team Llc"/>
            <person name="Bleich R.M."/>
            <person name="Grubbs K.J."/>
            <person name="Santa Maria K.C."/>
            <person name="Allen S.E."/>
            <person name="Farag S."/>
            <person name="Shank E.A."/>
            <person name="Bowers A."/>
        </authorList>
    </citation>
    <scope>NUCLEOTIDE SEQUENCE [LARGE SCALE GENOMIC DNA]</scope>
    <source>
        <strain evidence="1 2">AFS060282</strain>
    </source>
</reference>
<dbReference type="Gene3D" id="2.180.10.10">
    <property type="entry name" value="RHS repeat-associated core"/>
    <property type="match status" value="1"/>
</dbReference>
<dbReference type="Proteomes" id="UP000226257">
    <property type="component" value="Unassembled WGS sequence"/>
</dbReference>
<dbReference type="AlphaFoldDB" id="A0A9X7G550"/>
<evidence type="ECO:0000313" key="1">
    <source>
        <dbReference type="EMBL" id="PFV01959.1"/>
    </source>
</evidence>
<protein>
    <submittedName>
        <fullName evidence="1">Toxin</fullName>
    </submittedName>
</protein>
<proteinExistence type="predicted"/>
<comment type="caution">
    <text evidence="1">The sequence shown here is derived from an EMBL/GenBank/DDBJ whole genome shotgun (WGS) entry which is preliminary data.</text>
</comment>
<accession>A0A9X7G550</accession>
<dbReference type="EMBL" id="NVDQ01000043">
    <property type="protein sequence ID" value="PFV01959.1"/>
    <property type="molecule type" value="Genomic_DNA"/>
</dbReference>
<dbReference type="InterPro" id="IPR050708">
    <property type="entry name" value="T6SS_VgrG/RHS"/>
</dbReference>
<dbReference type="PANTHER" id="PTHR32305:SF15">
    <property type="entry name" value="PROTEIN RHSA-RELATED"/>
    <property type="match status" value="1"/>
</dbReference>
<dbReference type="InterPro" id="IPR022385">
    <property type="entry name" value="Rhs_assc_core"/>
</dbReference>
<organism evidence="1 2">
    <name type="scientific">Bacillus cereus</name>
    <dbReference type="NCBI Taxonomy" id="1396"/>
    <lineage>
        <taxon>Bacteria</taxon>
        <taxon>Bacillati</taxon>
        <taxon>Bacillota</taxon>
        <taxon>Bacilli</taxon>
        <taxon>Bacillales</taxon>
        <taxon>Bacillaceae</taxon>
        <taxon>Bacillus</taxon>
        <taxon>Bacillus cereus group</taxon>
    </lineage>
</organism>